<comment type="similarity">
    <text evidence="2">Belongs to the UPF0174 family.</text>
</comment>
<protein>
    <submittedName>
        <fullName evidence="4">Cytochrome b pre-mRNA-processing protein 3</fullName>
    </submittedName>
</protein>
<dbReference type="PANTHER" id="PTHR12184:SF1">
    <property type="entry name" value="UBIQUINOL-CYTOCHROME-C REDUCTASE COMPLEX ASSEMBLY FACTOR 1"/>
    <property type="match status" value="1"/>
</dbReference>
<organism evidence="4 5">
    <name type="scientific">Bauldia litoralis</name>
    <dbReference type="NCBI Taxonomy" id="665467"/>
    <lineage>
        <taxon>Bacteria</taxon>
        <taxon>Pseudomonadati</taxon>
        <taxon>Pseudomonadota</taxon>
        <taxon>Alphaproteobacteria</taxon>
        <taxon>Hyphomicrobiales</taxon>
        <taxon>Kaistiaceae</taxon>
        <taxon>Bauldia</taxon>
    </lineage>
</organism>
<dbReference type="AlphaFoldDB" id="A0A1G6DAG6"/>
<evidence type="ECO:0000256" key="1">
    <source>
        <dbReference type="ARBA" id="ARBA00006407"/>
    </source>
</evidence>
<comment type="similarity">
    <text evidence="1">Belongs to the CBP3 family.</text>
</comment>
<evidence type="ECO:0000256" key="2">
    <source>
        <dbReference type="ARBA" id="ARBA00006436"/>
    </source>
</evidence>
<evidence type="ECO:0000259" key="3">
    <source>
        <dbReference type="Pfam" id="PF03981"/>
    </source>
</evidence>
<name>A0A1G6DAG6_9HYPH</name>
<dbReference type="InterPro" id="IPR014569">
    <property type="entry name" value="Ubq_cyt-c_CBP3-rel"/>
</dbReference>
<sequence length="196" mass="20963">MFGRLFRRGGNDDAIPSALYGAIVAQSRAPALYRDMNVADTVDGRFEAVVLHMVLVLRRLGSGDAEMRAIGQTVFDQFCTEMDRSLREMGVGDLGVPKRMRKIGEVFYGRSAAFDTALAEGDAAGLAESLARNIPAAEGREVAADALAAYMIASDASLKAQSKAQLLASELDFADPATFLQDETSHVDQPTAGQTD</sequence>
<dbReference type="Pfam" id="PF03981">
    <property type="entry name" value="Ubiq_cyt_C_chap"/>
    <property type="match status" value="1"/>
</dbReference>
<dbReference type="Proteomes" id="UP000199071">
    <property type="component" value="Unassembled WGS sequence"/>
</dbReference>
<dbReference type="InterPro" id="IPR007129">
    <property type="entry name" value="Ubiqinol_cyt_c_chaperone_CPB3"/>
</dbReference>
<keyword evidence="5" id="KW-1185">Reference proteome</keyword>
<accession>A0A1G6DAG6</accession>
<dbReference type="EMBL" id="FMXQ01000006">
    <property type="protein sequence ID" value="SDB42157.1"/>
    <property type="molecule type" value="Genomic_DNA"/>
</dbReference>
<proteinExistence type="inferred from homology"/>
<reference evidence="4 5" key="1">
    <citation type="submission" date="2016-10" db="EMBL/GenBank/DDBJ databases">
        <authorList>
            <person name="de Groot N.N."/>
        </authorList>
    </citation>
    <scope>NUCLEOTIDE SEQUENCE [LARGE SCALE GENOMIC DNA]</scope>
    <source>
        <strain evidence="4 5">ATCC 35022</strain>
    </source>
</reference>
<evidence type="ECO:0000313" key="5">
    <source>
        <dbReference type="Proteomes" id="UP000199071"/>
    </source>
</evidence>
<gene>
    <name evidence="4" type="ORF">SAMN02982931_03243</name>
</gene>
<dbReference type="STRING" id="665467.SAMN02982931_03243"/>
<feature type="domain" description="Ubiquinol-cytochrome c chaperone" evidence="3">
    <location>
        <begin position="35"/>
        <end position="171"/>
    </location>
</feature>
<dbReference type="RefSeq" id="WP_090877770.1">
    <property type="nucleotide sequence ID" value="NZ_FMXQ01000006.1"/>
</dbReference>
<dbReference type="PIRSF" id="PIRSF032079">
    <property type="entry name" value="UCP032079"/>
    <property type="match status" value="1"/>
</dbReference>
<dbReference type="OrthoDB" id="7158889at2"/>
<evidence type="ECO:0000313" key="4">
    <source>
        <dbReference type="EMBL" id="SDB42157.1"/>
    </source>
</evidence>
<dbReference type="PANTHER" id="PTHR12184">
    <property type="entry name" value="UBIQUINOL-CYTOCHROME C REDUCTASE COMPLEX ASSEMBLY FACTOR 1 FAMILY MEMBER"/>
    <property type="match status" value="1"/>
</dbReference>
<dbReference type="InterPro" id="IPR021150">
    <property type="entry name" value="Ubiq_cyt_c_chap"/>
</dbReference>